<proteinExistence type="predicted"/>
<keyword evidence="3" id="KW-1185">Reference proteome</keyword>
<reference evidence="2" key="1">
    <citation type="submission" date="2020-01" db="EMBL/GenBank/DDBJ databases">
        <authorList>
            <person name="Mishra B."/>
        </authorList>
    </citation>
    <scope>NUCLEOTIDE SEQUENCE [LARGE SCALE GENOMIC DNA]</scope>
</reference>
<gene>
    <name evidence="2" type="ORF">MERR_LOCUS9153</name>
</gene>
<name>A0A6D2I5C3_9BRAS</name>
<evidence type="ECO:0000256" key="1">
    <source>
        <dbReference type="SAM" id="MobiDB-lite"/>
    </source>
</evidence>
<feature type="compositionally biased region" description="Basic residues" evidence="1">
    <location>
        <begin position="17"/>
        <end position="31"/>
    </location>
</feature>
<accession>A0A6D2I5C3</accession>
<feature type="compositionally biased region" description="Basic and acidic residues" evidence="1">
    <location>
        <begin position="51"/>
        <end position="70"/>
    </location>
</feature>
<evidence type="ECO:0000313" key="3">
    <source>
        <dbReference type="Proteomes" id="UP000467841"/>
    </source>
</evidence>
<dbReference type="Proteomes" id="UP000467841">
    <property type="component" value="Unassembled WGS sequence"/>
</dbReference>
<feature type="region of interest" description="Disordered" evidence="1">
    <location>
        <begin position="1"/>
        <end position="70"/>
    </location>
</feature>
<feature type="compositionally biased region" description="Polar residues" evidence="1">
    <location>
        <begin position="1"/>
        <end position="11"/>
    </location>
</feature>
<sequence length="70" mass="7905">MISDSITNASATGPRDSRKKKRNNKSAKIKQSKLGLRREQWLSQASMTNKGCKEEASANRSEKPDQREKI</sequence>
<dbReference type="EMBL" id="CACVBM020000665">
    <property type="protein sequence ID" value="CAA7021918.1"/>
    <property type="molecule type" value="Genomic_DNA"/>
</dbReference>
<evidence type="ECO:0000313" key="2">
    <source>
        <dbReference type="EMBL" id="CAA7021918.1"/>
    </source>
</evidence>
<comment type="caution">
    <text evidence="2">The sequence shown here is derived from an EMBL/GenBank/DDBJ whole genome shotgun (WGS) entry which is preliminary data.</text>
</comment>
<organism evidence="2 3">
    <name type="scientific">Microthlaspi erraticum</name>
    <dbReference type="NCBI Taxonomy" id="1685480"/>
    <lineage>
        <taxon>Eukaryota</taxon>
        <taxon>Viridiplantae</taxon>
        <taxon>Streptophyta</taxon>
        <taxon>Embryophyta</taxon>
        <taxon>Tracheophyta</taxon>
        <taxon>Spermatophyta</taxon>
        <taxon>Magnoliopsida</taxon>
        <taxon>eudicotyledons</taxon>
        <taxon>Gunneridae</taxon>
        <taxon>Pentapetalae</taxon>
        <taxon>rosids</taxon>
        <taxon>malvids</taxon>
        <taxon>Brassicales</taxon>
        <taxon>Brassicaceae</taxon>
        <taxon>Coluteocarpeae</taxon>
        <taxon>Microthlaspi</taxon>
    </lineage>
</organism>
<dbReference type="AlphaFoldDB" id="A0A6D2I5C3"/>
<protein>
    <submittedName>
        <fullName evidence="2">Uncharacterized protein</fullName>
    </submittedName>
</protein>